<dbReference type="PANTHER" id="PTHR10309">
    <property type="entry name" value="MANNOSE-6-PHOSPHATE ISOMERASE"/>
    <property type="match status" value="1"/>
</dbReference>
<dbReference type="RefSeq" id="WP_354644456.1">
    <property type="nucleotide sequence ID" value="NZ_CP159872.1"/>
</dbReference>
<feature type="active site" evidence="9">
    <location>
        <position position="288"/>
    </location>
</feature>
<gene>
    <name evidence="13" type="primary">manA</name>
    <name evidence="13" type="ORF">ABWK59_33670</name>
</gene>
<dbReference type="CDD" id="cd07011">
    <property type="entry name" value="cupin_PMI_type_I_N"/>
    <property type="match status" value="1"/>
</dbReference>
<evidence type="ECO:0000313" key="13">
    <source>
        <dbReference type="EMBL" id="XCM83520.1"/>
    </source>
</evidence>
<evidence type="ECO:0000259" key="12">
    <source>
        <dbReference type="Pfam" id="PF21621"/>
    </source>
</evidence>
<dbReference type="Gene3D" id="1.10.441.10">
    <property type="entry name" value="Phosphomannose Isomerase, domain 2"/>
    <property type="match status" value="1"/>
</dbReference>
<dbReference type="NCBIfam" id="TIGR00218">
    <property type="entry name" value="manA"/>
    <property type="match status" value="1"/>
</dbReference>
<dbReference type="InterPro" id="IPR011051">
    <property type="entry name" value="RmlC_Cupin_sf"/>
</dbReference>
<dbReference type="Gene3D" id="2.60.120.10">
    <property type="entry name" value="Jelly Rolls"/>
    <property type="match status" value="2"/>
</dbReference>
<accession>A0AAU8K8D7</accession>
<dbReference type="InterPro" id="IPR049071">
    <property type="entry name" value="MPI_cupin_dom"/>
</dbReference>
<evidence type="ECO:0000256" key="10">
    <source>
        <dbReference type="PIRSR" id="PIRSR001480-2"/>
    </source>
</evidence>
<protein>
    <recommendedName>
        <fullName evidence="3">mannose-6-phosphate isomerase</fullName>
        <ecNumber evidence="3">5.3.1.8</ecNumber>
    </recommendedName>
    <alternativeName>
        <fullName evidence="7">Phosphohexomutase</fullName>
    </alternativeName>
    <alternativeName>
        <fullName evidence="8">Phosphomannose isomerase</fullName>
    </alternativeName>
</protein>
<keyword evidence="4 10" id="KW-0479">Metal-binding</keyword>
<dbReference type="InterPro" id="IPR016305">
    <property type="entry name" value="Mannose-6-P_Isomerase"/>
</dbReference>
<proteinExistence type="inferred from homology"/>
<name>A0AAU8K8D7_9ACTN</name>
<comment type="cofactor">
    <cofactor evidence="10">
        <name>Zn(2+)</name>
        <dbReference type="ChEBI" id="CHEBI:29105"/>
    </cofactor>
    <text evidence="10">Binds 1 zinc ion per subunit.</text>
</comment>
<feature type="domain" description="Mannose-6-phosphate isomerase cupin" evidence="12">
    <location>
        <begin position="324"/>
        <end position="399"/>
    </location>
</feature>
<feature type="binding site" evidence="10">
    <location>
        <position position="103"/>
    </location>
    <ligand>
        <name>Zn(2+)</name>
        <dbReference type="ChEBI" id="CHEBI:29105"/>
    </ligand>
</feature>
<dbReference type="Pfam" id="PF21621">
    <property type="entry name" value="MPI_cupin_dom"/>
    <property type="match status" value="1"/>
</dbReference>
<dbReference type="GO" id="GO:0008270">
    <property type="term" value="F:zinc ion binding"/>
    <property type="evidence" value="ECO:0007669"/>
    <property type="project" value="InterPro"/>
</dbReference>
<comment type="similarity">
    <text evidence="2">Belongs to the mannose-6-phosphate isomerase type 1 family.</text>
</comment>
<dbReference type="EMBL" id="CP159872">
    <property type="protein sequence ID" value="XCM83520.1"/>
    <property type="molecule type" value="Genomic_DNA"/>
</dbReference>
<keyword evidence="5 10" id="KW-0862">Zinc</keyword>
<comment type="catalytic activity">
    <reaction evidence="1">
        <text>D-mannose 6-phosphate = D-fructose 6-phosphate</text>
        <dbReference type="Rhea" id="RHEA:12356"/>
        <dbReference type="ChEBI" id="CHEBI:58735"/>
        <dbReference type="ChEBI" id="CHEBI:61527"/>
        <dbReference type="EC" id="5.3.1.8"/>
    </reaction>
</comment>
<evidence type="ECO:0000256" key="9">
    <source>
        <dbReference type="PIRSR" id="PIRSR001480-1"/>
    </source>
</evidence>
<feature type="binding site" evidence="10">
    <location>
        <position position="105"/>
    </location>
    <ligand>
        <name>Zn(2+)</name>
        <dbReference type="ChEBI" id="CHEBI:29105"/>
    </ligand>
</feature>
<dbReference type="InterPro" id="IPR014710">
    <property type="entry name" value="RmlC-like_jellyroll"/>
</dbReference>
<feature type="domain" description="Phosphomannose isomerase type I catalytic" evidence="11">
    <location>
        <begin position="11"/>
        <end position="155"/>
    </location>
</feature>
<dbReference type="Pfam" id="PF20511">
    <property type="entry name" value="PMI_typeI_cat"/>
    <property type="match status" value="1"/>
</dbReference>
<evidence type="ECO:0000256" key="1">
    <source>
        <dbReference type="ARBA" id="ARBA00000757"/>
    </source>
</evidence>
<dbReference type="EC" id="5.3.1.8" evidence="3"/>
<dbReference type="SUPFAM" id="SSF51182">
    <property type="entry name" value="RmlC-like cupins"/>
    <property type="match status" value="1"/>
</dbReference>
<evidence type="ECO:0000259" key="11">
    <source>
        <dbReference type="Pfam" id="PF20511"/>
    </source>
</evidence>
<keyword evidence="6 13" id="KW-0413">Isomerase</keyword>
<evidence type="ECO:0000256" key="8">
    <source>
        <dbReference type="ARBA" id="ARBA00030762"/>
    </source>
</evidence>
<dbReference type="InterPro" id="IPR001250">
    <property type="entry name" value="Man6P_Isoase-1"/>
</dbReference>
<dbReference type="GO" id="GO:0004476">
    <property type="term" value="F:mannose-6-phosphate isomerase activity"/>
    <property type="evidence" value="ECO:0007669"/>
    <property type="project" value="UniProtKB-EC"/>
</dbReference>
<feature type="binding site" evidence="10">
    <location>
        <position position="269"/>
    </location>
    <ligand>
        <name>Zn(2+)</name>
        <dbReference type="ChEBI" id="CHEBI:29105"/>
    </ligand>
</feature>
<feature type="binding site" evidence="10">
    <location>
        <position position="140"/>
    </location>
    <ligand>
        <name>Zn(2+)</name>
        <dbReference type="ChEBI" id="CHEBI:29105"/>
    </ligand>
</feature>
<dbReference type="PIRSF" id="PIRSF001480">
    <property type="entry name" value="Mannose-6-phosphate_isomerase"/>
    <property type="match status" value="1"/>
</dbReference>
<reference evidence="13" key="1">
    <citation type="submission" date="2024-06" db="EMBL/GenBank/DDBJ databases">
        <title>The genome sequences of Kitasatospora sp. strain HUAS MG31.</title>
        <authorList>
            <person name="Mo P."/>
        </authorList>
    </citation>
    <scope>NUCLEOTIDE SEQUENCE</scope>
    <source>
        <strain evidence="13">HUAS MG31</strain>
    </source>
</reference>
<evidence type="ECO:0000256" key="3">
    <source>
        <dbReference type="ARBA" id="ARBA00011956"/>
    </source>
</evidence>
<dbReference type="PANTHER" id="PTHR10309:SF0">
    <property type="entry name" value="MANNOSE-6-PHOSPHATE ISOMERASE"/>
    <property type="match status" value="1"/>
</dbReference>
<dbReference type="GO" id="GO:0005975">
    <property type="term" value="P:carbohydrate metabolic process"/>
    <property type="evidence" value="ECO:0007669"/>
    <property type="project" value="InterPro"/>
</dbReference>
<dbReference type="KEGG" id="kcm:ABWK59_33670"/>
<evidence type="ECO:0000256" key="4">
    <source>
        <dbReference type="ARBA" id="ARBA00022723"/>
    </source>
</evidence>
<evidence type="ECO:0000256" key="7">
    <source>
        <dbReference type="ARBA" id="ARBA00029741"/>
    </source>
</evidence>
<dbReference type="PRINTS" id="PR00714">
    <property type="entry name" value="MAN6PISMRASE"/>
</dbReference>
<evidence type="ECO:0000256" key="6">
    <source>
        <dbReference type="ARBA" id="ARBA00023235"/>
    </source>
</evidence>
<organism evidence="13">
    <name type="scientific">Kitasatospora camelliae</name>
    <dbReference type="NCBI Taxonomy" id="3156397"/>
    <lineage>
        <taxon>Bacteria</taxon>
        <taxon>Bacillati</taxon>
        <taxon>Actinomycetota</taxon>
        <taxon>Actinomycetes</taxon>
        <taxon>Kitasatosporales</taxon>
        <taxon>Streptomycetaceae</taxon>
        <taxon>Kitasatospora</taxon>
    </lineage>
</organism>
<dbReference type="AlphaFoldDB" id="A0AAU8K8D7"/>
<dbReference type="InterPro" id="IPR046457">
    <property type="entry name" value="PMI_typeI_cat"/>
</dbReference>
<sequence>MTLPRPTADPLANVIRPYAWGSTTAIARLTGRPPTGEPQAELWMGAHPGAPSRIDRGSGPEPLDAVIARDPRGELGRRVADRFDGRLPFLLKVLAAERALSVQVHPSTAQAEAGYAAEEAAGIPPDAPHRIYRDPHHKPELICALDEFDALCGFREPAGTADLMEALDVPALAPWIHTLRTADPRTALRTVLTEALGADRARGEGAAAALAPALERAAATPGPSVDTFAAYAAVSRDYPGDPGLVAALLLNHVRLRPGQAIHLGARVPHAYLRGTGVEIMANSDNVLRCGLTPKHVDVRALAEVVDFRPAAPALVSAVPGGGGETHYPASAAEFALSRIDLTDLATIADDGPQILLCTEGAAVLLRPPGRPLPLGRGDSVFLPAAGGPAHLTGTATLYRARVPGHPAA</sequence>
<dbReference type="GO" id="GO:0005829">
    <property type="term" value="C:cytosol"/>
    <property type="evidence" value="ECO:0007669"/>
    <property type="project" value="TreeGrafter"/>
</dbReference>
<evidence type="ECO:0000256" key="5">
    <source>
        <dbReference type="ARBA" id="ARBA00022833"/>
    </source>
</evidence>
<dbReference type="GO" id="GO:0009298">
    <property type="term" value="P:GDP-mannose biosynthetic process"/>
    <property type="evidence" value="ECO:0007669"/>
    <property type="project" value="InterPro"/>
</dbReference>
<evidence type="ECO:0000256" key="2">
    <source>
        <dbReference type="ARBA" id="ARBA00010772"/>
    </source>
</evidence>